<comment type="caution">
    <text evidence="3">The sequence shown here is derived from an EMBL/GenBank/DDBJ whole genome shotgun (WGS) entry which is preliminary data.</text>
</comment>
<evidence type="ECO:0000256" key="2">
    <source>
        <dbReference type="SAM" id="SignalP"/>
    </source>
</evidence>
<feature type="chain" id="PRO_5023020748" evidence="2">
    <location>
        <begin position="25"/>
        <end position="101"/>
    </location>
</feature>
<accession>A0A5A9NEM2</accession>
<keyword evidence="4" id="KW-1185">Reference proteome</keyword>
<keyword evidence="2" id="KW-0732">Signal</keyword>
<evidence type="ECO:0000313" key="4">
    <source>
        <dbReference type="Proteomes" id="UP000324632"/>
    </source>
</evidence>
<dbReference type="Proteomes" id="UP000324632">
    <property type="component" value="Chromosome 18"/>
</dbReference>
<dbReference type="AlphaFoldDB" id="A0A5A9NEM2"/>
<feature type="compositionally biased region" description="Acidic residues" evidence="1">
    <location>
        <begin position="71"/>
        <end position="86"/>
    </location>
</feature>
<name>A0A5A9NEM2_9TELE</name>
<proteinExistence type="predicted"/>
<feature type="signal peptide" evidence="2">
    <location>
        <begin position="1"/>
        <end position="24"/>
    </location>
</feature>
<evidence type="ECO:0000256" key="1">
    <source>
        <dbReference type="SAM" id="MobiDB-lite"/>
    </source>
</evidence>
<sequence length="101" mass="10186">MWELGESVMVATVALGSALVVTLADMEVAHAATAHANTKATMATVVDSRGGSEGSGGSEGLEHLEGSEGSEQLEDSAGFEELEGSENLEGSKGSVGSPYKT</sequence>
<evidence type="ECO:0000313" key="3">
    <source>
        <dbReference type="EMBL" id="KAA0708452.1"/>
    </source>
</evidence>
<protein>
    <submittedName>
        <fullName evidence="3">Uncharacterized protein</fullName>
    </submittedName>
</protein>
<organism evidence="3 4">
    <name type="scientific">Triplophysa tibetana</name>
    <dbReference type="NCBI Taxonomy" id="1572043"/>
    <lineage>
        <taxon>Eukaryota</taxon>
        <taxon>Metazoa</taxon>
        <taxon>Chordata</taxon>
        <taxon>Craniata</taxon>
        <taxon>Vertebrata</taxon>
        <taxon>Euteleostomi</taxon>
        <taxon>Actinopterygii</taxon>
        <taxon>Neopterygii</taxon>
        <taxon>Teleostei</taxon>
        <taxon>Ostariophysi</taxon>
        <taxon>Cypriniformes</taxon>
        <taxon>Nemacheilidae</taxon>
        <taxon>Triplophysa</taxon>
    </lineage>
</organism>
<feature type="region of interest" description="Disordered" evidence="1">
    <location>
        <begin position="36"/>
        <end position="101"/>
    </location>
</feature>
<gene>
    <name evidence="3" type="ORF">E1301_Tti005695</name>
</gene>
<reference evidence="3 4" key="1">
    <citation type="journal article" date="2019" name="Mol. Ecol. Resour.">
        <title>Chromosome-level genome assembly of Triplophysa tibetana, a fish adapted to the harsh high-altitude environment of the Tibetan Plateau.</title>
        <authorList>
            <person name="Yang X."/>
            <person name="Liu H."/>
            <person name="Ma Z."/>
            <person name="Zou Y."/>
            <person name="Zou M."/>
            <person name="Mao Y."/>
            <person name="Li X."/>
            <person name="Wang H."/>
            <person name="Chen T."/>
            <person name="Wang W."/>
            <person name="Yang R."/>
        </authorList>
    </citation>
    <scope>NUCLEOTIDE SEQUENCE [LARGE SCALE GENOMIC DNA]</scope>
    <source>
        <strain evidence="3">TTIB1903HZAU</strain>
        <tissue evidence="3">Muscle</tissue>
    </source>
</reference>
<dbReference type="EMBL" id="SOYY01000018">
    <property type="protein sequence ID" value="KAA0708452.1"/>
    <property type="molecule type" value="Genomic_DNA"/>
</dbReference>